<dbReference type="SUPFAM" id="SSF52210">
    <property type="entry name" value="Succinyl-CoA synthetase domains"/>
    <property type="match status" value="2"/>
</dbReference>
<evidence type="ECO:0000259" key="1">
    <source>
        <dbReference type="Pfam" id="PF00549"/>
    </source>
</evidence>
<proteinExistence type="predicted"/>
<dbReference type="GO" id="GO:0005739">
    <property type="term" value="C:mitochondrion"/>
    <property type="evidence" value="ECO:0007669"/>
    <property type="project" value="TreeGrafter"/>
</dbReference>
<feature type="domain" description="ATP-citrate synthase/succinyl-CoA ligase C-terminal" evidence="1">
    <location>
        <begin position="481"/>
        <end position="606"/>
    </location>
</feature>
<dbReference type="InterPro" id="IPR036291">
    <property type="entry name" value="NAD(P)-bd_dom_sf"/>
</dbReference>
<keyword evidence="3" id="KW-1185">Reference proteome</keyword>
<evidence type="ECO:0000313" key="3">
    <source>
        <dbReference type="Proteomes" id="UP000701801"/>
    </source>
</evidence>
<organism evidence="2 3">
    <name type="scientific">Hymenoscyphus albidus</name>
    <dbReference type="NCBI Taxonomy" id="595503"/>
    <lineage>
        <taxon>Eukaryota</taxon>
        <taxon>Fungi</taxon>
        <taxon>Dikarya</taxon>
        <taxon>Ascomycota</taxon>
        <taxon>Pezizomycotina</taxon>
        <taxon>Leotiomycetes</taxon>
        <taxon>Helotiales</taxon>
        <taxon>Helotiaceae</taxon>
        <taxon>Hymenoscyphus</taxon>
    </lineage>
</organism>
<dbReference type="GO" id="GO:0009361">
    <property type="term" value="C:succinate-CoA ligase complex (ADP-forming)"/>
    <property type="evidence" value="ECO:0007669"/>
    <property type="project" value="TreeGrafter"/>
</dbReference>
<feature type="domain" description="ATP-citrate synthase/succinyl-CoA ligase C-terminal" evidence="1">
    <location>
        <begin position="94"/>
        <end position="197"/>
    </location>
</feature>
<dbReference type="Proteomes" id="UP000701801">
    <property type="component" value="Unassembled WGS sequence"/>
</dbReference>
<name>A0A9N9LRL4_9HELO</name>
<dbReference type="InterPro" id="IPR005811">
    <property type="entry name" value="SUCC_ACL_C"/>
</dbReference>
<sequence>MEELKPDATGIYVAAHQAPAAIEEAIEAQIPLIVAVAEHIPLHDMLRIHSILKTQSKSRLVGPNTPGIISVTGKCRIGFQPLPCFSSGRVGIIAKSGTLGYEAVASTTRAGLGQTLCIGVGGDPLPGTTFLDALQILEHDAETEGIILIGEIGGDSELEAAAWIRDYQKRVENPKPIAALIAGITCVEGKVMGHAGAFLLPGDPDALTKIRGLEDAGVTIVNHPAKFGDVMTGFLESRHQTPTWRKRIFGSMVGSAAQKRGMHMMRKRPLISEKRTTTPNMKGKLTGQKRTFFQVREDAALNMLREKGFNAGEYSGKGKGYKVAVVVDRRTCSPAIILPSTALAEATEMKPIPFDYLTDLPLNKIPTVSAGLTSYVSQTSLPKLIQTLVLIFKQHQAIRLEATFVERLGDIKVVGANFILDEAVLKRKLKNGKNISFPLQEIRTEEEKAIQSEVEKAGIVYIPLPNPTNSVDYKGRNIATLVNGAGLAMNTIDALSSLGGFSTNFLDTGGKATSDTVKRSLRIILRDERVKVVFVNVFGGLTRGEMIAVGVVDAVRELEAEKGGMRVPIVVRIRGTGEEDGRRIIAESKLPLHAFDDFEEAAAKAIELSAL</sequence>
<dbReference type="FunFam" id="3.40.50.261:FF:000017">
    <property type="entry name" value="Succinyl-CoA synthetase subunit alpha"/>
    <property type="match status" value="1"/>
</dbReference>
<accession>A0A9N9LRL4</accession>
<dbReference type="PANTHER" id="PTHR11117:SF6">
    <property type="entry name" value="SYNTHETASE SUBUNIT ALPHA, PUTATIVE (AFU_ORTHOLOGUE AFUA_1G10830)-RELATED"/>
    <property type="match status" value="1"/>
</dbReference>
<dbReference type="GO" id="GO:0004775">
    <property type="term" value="F:succinate-CoA ligase (ADP-forming) activity"/>
    <property type="evidence" value="ECO:0007669"/>
    <property type="project" value="TreeGrafter"/>
</dbReference>
<reference evidence="2" key="1">
    <citation type="submission" date="2021-07" db="EMBL/GenBank/DDBJ databases">
        <authorList>
            <person name="Durling M."/>
        </authorList>
    </citation>
    <scope>NUCLEOTIDE SEQUENCE</scope>
</reference>
<dbReference type="SUPFAM" id="SSF51735">
    <property type="entry name" value="NAD(P)-binding Rossmann-fold domains"/>
    <property type="match status" value="1"/>
</dbReference>
<dbReference type="GO" id="GO:0004776">
    <property type="term" value="F:succinate-CoA ligase (GDP-forming) activity"/>
    <property type="evidence" value="ECO:0007669"/>
    <property type="project" value="TreeGrafter"/>
</dbReference>
<dbReference type="PRINTS" id="PR01798">
    <property type="entry name" value="SCOASYNTHASE"/>
</dbReference>
<dbReference type="AlphaFoldDB" id="A0A9N9LRL4"/>
<dbReference type="Gene3D" id="3.40.50.261">
    <property type="entry name" value="Succinyl-CoA synthetase domains"/>
    <property type="match status" value="2"/>
</dbReference>
<dbReference type="Gene3D" id="3.40.50.720">
    <property type="entry name" value="NAD(P)-binding Rossmann-like Domain"/>
    <property type="match status" value="1"/>
</dbReference>
<dbReference type="InterPro" id="IPR016102">
    <property type="entry name" value="Succinyl-CoA_synth-like"/>
</dbReference>
<dbReference type="PANTHER" id="PTHR11117">
    <property type="entry name" value="SUCCINYL-COA LIGASE SUBUNIT ALPHA"/>
    <property type="match status" value="1"/>
</dbReference>
<comment type="caution">
    <text evidence="2">The sequence shown here is derived from an EMBL/GenBank/DDBJ whole genome shotgun (WGS) entry which is preliminary data.</text>
</comment>
<dbReference type="EMBL" id="CAJVRM010000239">
    <property type="protein sequence ID" value="CAG8977875.1"/>
    <property type="molecule type" value="Genomic_DNA"/>
</dbReference>
<dbReference type="OrthoDB" id="1664372at2759"/>
<evidence type="ECO:0000313" key="2">
    <source>
        <dbReference type="EMBL" id="CAG8977875.1"/>
    </source>
</evidence>
<dbReference type="GO" id="GO:0006099">
    <property type="term" value="P:tricarboxylic acid cycle"/>
    <property type="evidence" value="ECO:0007669"/>
    <property type="project" value="TreeGrafter"/>
</dbReference>
<protein>
    <recommendedName>
        <fullName evidence="1">ATP-citrate synthase/succinyl-CoA ligase C-terminal domain-containing protein</fullName>
    </recommendedName>
</protein>
<dbReference type="Pfam" id="PF00549">
    <property type="entry name" value="Ligase_CoA"/>
    <property type="match status" value="2"/>
</dbReference>
<gene>
    <name evidence="2" type="ORF">HYALB_00001752</name>
</gene>